<organism evidence="7 8">
    <name type="scientific">Mycena venus</name>
    <dbReference type="NCBI Taxonomy" id="2733690"/>
    <lineage>
        <taxon>Eukaryota</taxon>
        <taxon>Fungi</taxon>
        <taxon>Dikarya</taxon>
        <taxon>Basidiomycota</taxon>
        <taxon>Agaricomycotina</taxon>
        <taxon>Agaricomycetes</taxon>
        <taxon>Agaricomycetidae</taxon>
        <taxon>Agaricales</taxon>
        <taxon>Marasmiineae</taxon>
        <taxon>Mycenaceae</taxon>
        <taxon>Mycena</taxon>
    </lineage>
</organism>
<dbReference type="GO" id="GO:0005524">
    <property type="term" value="F:ATP binding"/>
    <property type="evidence" value="ECO:0007669"/>
    <property type="project" value="UniProtKB-KW"/>
</dbReference>
<name>A0A8H6XC46_9AGAR</name>
<evidence type="ECO:0000259" key="5">
    <source>
        <dbReference type="SMART" id="SM00487"/>
    </source>
</evidence>
<dbReference type="AlphaFoldDB" id="A0A8H6XC46"/>
<proteinExistence type="predicted"/>
<feature type="compositionally biased region" description="Polar residues" evidence="4">
    <location>
        <begin position="550"/>
        <end position="560"/>
    </location>
</feature>
<dbReference type="Proteomes" id="UP000620124">
    <property type="component" value="Unassembled WGS sequence"/>
</dbReference>
<dbReference type="PANTHER" id="PTHR45626">
    <property type="entry name" value="TRANSCRIPTION TERMINATION FACTOR 2-RELATED"/>
    <property type="match status" value="1"/>
</dbReference>
<protein>
    <submittedName>
        <fullName evidence="7">Helicase C-terminal domain-containing protein</fullName>
    </submittedName>
</protein>
<keyword evidence="8" id="KW-1185">Reference proteome</keyword>
<keyword evidence="1" id="KW-0547">Nucleotide-binding</keyword>
<keyword evidence="7" id="KW-0347">Helicase</keyword>
<dbReference type="EMBL" id="JACAZI010000021">
    <property type="protein sequence ID" value="KAF7337866.1"/>
    <property type="molecule type" value="Genomic_DNA"/>
</dbReference>
<evidence type="ECO:0000256" key="3">
    <source>
        <dbReference type="ARBA" id="ARBA00022840"/>
    </source>
</evidence>
<dbReference type="SMART" id="SM00490">
    <property type="entry name" value="HELICc"/>
    <property type="match status" value="1"/>
</dbReference>
<dbReference type="PANTHER" id="PTHR45626:SF51">
    <property type="entry name" value="SNF2-RELATED DOMAIN-CONTAINING PROTEIN"/>
    <property type="match status" value="1"/>
</dbReference>
<dbReference type="OrthoDB" id="2801544at2759"/>
<keyword evidence="2" id="KW-0378">Hydrolase</keyword>
<evidence type="ECO:0000313" key="7">
    <source>
        <dbReference type="EMBL" id="KAF7337866.1"/>
    </source>
</evidence>
<dbReference type="Pfam" id="PF00176">
    <property type="entry name" value="SNF2-rel_dom"/>
    <property type="match status" value="1"/>
</dbReference>
<dbReference type="SUPFAM" id="SSF52540">
    <property type="entry name" value="P-loop containing nucleoside triphosphate hydrolases"/>
    <property type="match status" value="2"/>
</dbReference>
<dbReference type="InterPro" id="IPR050628">
    <property type="entry name" value="SNF2_RAD54_helicase_TF"/>
</dbReference>
<dbReference type="GO" id="GO:0004386">
    <property type="term" value="F:helicase activity"/>
    <property type="evidence" value="ECO:0007669"/>
    <property type="project" value="UniProtKB-KW"/>
</dbReference>
<dbReference type="InterPro" id="IPR001650">
    <property type="entry name" value="Helicase_C-like"/>
</dbReference>
<evidence type="ECO:0000259" key="6">
    <source>
        <dbReference type="SMART" id="SM00490"/>
    </source>
</evidence>
<evidence type="ECO:0000256" key="1">
    <source>
        <dbReference type="ARBA" id="ARBA00022741"/>
    </source>
</evidence>
<dbReference type="GO" id="GO:0006281">
    <property type="term" value="P:DNA repair"/>
    <property type="evidence" value="ECO:0007669"/>
    <property type="project" value="TreeGrafter"/>
</dbReference>
<sequence length="1190" mass="133770">MANPWAIENFLSYGVLSIYVPDAVELQQELTASQQTLADDGWNLFAAPLILAYLNNPEDHALLRELDFLVAENFIFASFLVVESDVLFIRIYLIPYDLPGVQGRLRVRRDEIVGPARRCLSGILSKISRSPESWEGRSVPDSALVIPGTTLSGLYETLPSPLGFVTASSTPVAQRLLDFSDELGNLGFRSTLHRYQRRSVAAMVQKEMDLTDDPDPLFLPSVHLSPPCRGGILCEELGTGKTVMILGLVLSTIRQISEPEPSILDPRPILTPIAFRHFPSEEFATARTRFFRNKTKSNGCTPPRVPTLVELLLHKMVTCPVTFVPESQTHRYARVEEHVEDLEHLTALKKDNIPFYLDYQGEPIDNERTNKRRAPARGGPRLLYLTSATLIVVPQNLLLQWTQECSLHCEDSLRVCVLRGRDPIPPARVLATEYDIVLMSYSRFTAEDRTNNKGQTDSMWRGCTCAEYSAARVPKCVCKPPPCSPLLQIRWKRLVIDEGHVSASLSTVLTPFTKILSVERRWIVTGTPTTNLLGLNLGKKINEEADAIPSETSEIVSSRAPSEGPEPVEVDESPSSAPRVWTRDDGEDLTKLGNMIAHFVGVPQLLAKPATLRDAHQGRAPRSAWAPDWCGGGADAVDVLGYVSASVIADVEEEVKLPPVSQELVFLDLDPLAIKSYNAFQASIAINAVTSERKDQDYMFHPRNVAFLQEAVQNMSQIMFWSVDENFYNADEQLRTREEKMKKLDPMTTSPEDFELMNNAFSALEAASKDLLWRALQSHEDVPYRIYDLNPPIFEAWTRTTHFLNPDSAYCGFIHPDRVRELRNRVLRHPLISQDALIEGGVKYAKQDAERRIQIQESLKRKKNSKSSHGHDDGTSRLKAKQAAKNAADPKTVKEVQKELAVQSRSSPLCSCLEIAYCTHSPRLLGILQIKFYHRRGRVQPVLKRLLLLYSPLSLAHISEALELVGVDYLRFTTQITARVREQFVLTFETSEKYRVFLMELKHGARGLNLISASRVIFCEPVWRADVESQAIKRCHRIGQTRPITVKTLAIRGTAEENMAARRMALKDSTEKIPKLINESGMRAFIANPKFLAQSPTSLPIVEFPLVKLLPLDDEDVSMGEVADRPIFPAFEGRVSFAVDDIQRPPVKRHLDTPADDSPPRKRQVRLLLPNDSPPETKIEPKPRPRVRFA</sequence>
<evidence type="ECO:0000256" key="2">
    <source>
        <dbReference type="ARBA" id="ARBA00022801"/>
    </source>
</evidence>
<feature type="region of interest" description="Disordered" evidence="4">
    <location>
        <begin position="1145"/>
        <end position="1190"/>
    </location>
</feature>
<dbReference type="InterPro" id="IPR014001">
    <property type="entry name" value="Helicase_ATP-bd"/>
</dbReference>
<dbReference type="CDD" id="cd18793">
    <property type="entry name" value="SF2_C_SNF"/>
    <property type="match status" value="1"/>
</dbReference>
<feature type="domain" description="Helicase ATP-binding" evidence="5">
    <location>
        <begin position="188"/>
        <end position="556"/>
    </location>
</feature>
<dbReference type="SMART" id="SM00487">
    <property type="entry name" value="DEXDc"/>
    <property type="match status" value="1"/>
</dbReference>
<dbReference type="InterPro" id="IPR027417">
    <property type="entry name" value="P-loop_NTPase"/>
</dbReference>
<dbReference type="GO" id="GO:0016787">
    <property type="term" value="F:hydrolase activity"/>
    <property type="evidence" value="ECO:0007669"/>
    <property type="project" value="UniProtKB-KW"/>
</dbReference>
<dbReference type="Gene3D" id="3.40.50.300">
    <property type="entry name" value="P-loop containing nucleotide triphosphate hydrolases"/>
    <property type="match status" value="1"/>
</dbReference>
<feature type="domain" description="Helicase C-terminal" evidence="6">
    <location>
        <begin position="956"/>
        <end position="1039"/>
    </location>
</feature>
<dbReference type="GO" id="GO:0005634">
    <property type="term" value="C:nucleus"/>
    <property type="evidence" value="ECO:0007669"/>
    <property type="project" value="TreeGrafter"/>
</dbReference>
<keyword evidence="3" id="KW-0067">ATP-binding</keyword>
<feature type="region of interest" description="Disordered" evidence="4">
    <location>
        <begin position="548"/>
        <end position="582"/>
    </location>
</feature>
<accession>A0A8H6XC46</accession>
<evidence type="ECO:0000256" key="4">
    <source>
        <dbReference type="SAM" id="MobiDB-lite"/>
    </source>
</evidence>
<dbReference type="Pfam" id="PF00271">
    <property type="entry name" value="Helicase_C"/>
    <property type="match status" value="1"/>
</dbReference>
<evidence type="ECO:0000313" key="8">
    <source>
        <dbReference type="Proteomes" id="UP000620124"/>
    </source>
</evidence>
<dbReference type="InterPro" id="IPR000330">
    <property type="entry name" value="SNF2_N"/>
</dbReference>
<feature type="region of interest" description="Disordered" evidence="4">
    <location>
        <begin position="857"/>
        <end position="892"/>
    </location>
</feature>
<dbReference type="InterPro" id="IPR049730">
    <property type="entry name" value="SNF2/RAD54-like_C"/>
</dbReference>
<dbReference type="GO" id="GO:0008094">
    <property type="term" value="F:ATP-dependent activity, acting on DNA"/>
    <property type="evidence" value="ECO:0007669"/>
    <property type="project" value="TreeGrafter"/>
</dbReference>
<reference evidence="7" key="1">
    <citation type="submission" date="2020-05" db="EMBL/GenBank/DDBJ databases">
        <title>Mycena genomes resolve the evolution of fungal bioluminescence.</title>
        <authorList>
            <person name="Tsai I.J."/>
        </authorList>
    </citation>
    <scope>NUCLEOTIDE SEQUENCE</scope>
    <source>
        <strain evidence="7">CCC161011</strain>
    </source>
</reference>
<gene>
    <name evidence="7" type="ORF">MVEN_02009600</name>
</gene>
<comment type="caution">
    <text evidence="7">The sequence shown here is derived from an EMBL/GenBank/DDBJ whole genome shotgun (WGS) entry which is preliminary data.</text>
</comment>
<dbReference type="Gene3D" id="3.40.50.10810">
    <property type="entry name" value="Tandem AAA-ATPase domain"/>
    <property type="match status" value="1"/>
</dbReference>
<dbReference type="InterPro" id="IPR038718">
    <property type="entry name" value="SNF2-like_sf"/>
</dbReference>